<dbReference type="AlphaFoldDB" id="A0A0C2GCE9"/>
<keyword evidence="3" id="KW-1185">Reference proteome</keyword>
<evidence type="ECO:0000313" key="3">
    <source>
        <dbReference type="Proteomes" id="UP000054047"/>
    </source>
</evidence>
<proteinExistence type="predicted"/>
<dbReference type="Proteomes" id="UP000054047">
    <property type="component" value="Unassembled WGS sequence"/>
</dbReference>
<reference evidence="2 3" key="1">
    <citation type="submission" date="2013-12" db="EMBL/GenBank/DDBJ databases">
        <title>Draft genome of the parsitic nematode Ancylostoma duodenale.</title>
        <authorList>
            <person name="Mitreva M."/>
        </authorList>
    </citation>
    <scope>NUCLEOTIDE SEQUENCE [LARGE SCALE GENOMIC DNA]</scope>
    <source>
        <strain evidence="2 3">Zhejiang</strain>
    </source>
</reference>
<feature type="region of interest" description="Disordered" evidence="1">
    <location>
        <begin position="76"/>
        <end position="103"/>
    </location>
</feature>
<evidence type="ECO:0000313" key="2">
    <source>
        <dbReference type="EMBL" id="KIH58745.1"/>
    </source>
</evidence>
<dbReference type="EMBL" id="KN732754">
    <property type="protein sequence ID" value="KIH58745.1"/>
    <property type="molecule type" value="Genomic_DNA"/>
</dbReference>
<sequence>MDRQGTEQWLLPDVPEAWSKSYLLSFVSLIYLLLVMKVLIQESEPQIPSSAVHPFFTSPNNGAIIDIAVPEEQRLYGRDNRGTLENRPPSLGYRPPPPPVRRDVGVSPRCQFGEVVSHLKYILAS</sequence>
<organism evidence="2 3">
    <name type="scientific">Ancylostoma duodenale</name>
    <dbReference type="NCBI Taxonomy" id="51022"/>
    <lineage>
        <taxon>Eukaryota</taxon>
        <taxon>Metazoa</taxon>
        <taxon>Ecdysozoa</taxon>
        <taxon>Nematoda</taxon>
        <taxon>Chromadorea</taxon>
        <taxon>Rhabditida</taxon>
        <taxon>Rhabditina</taxon>
        <taxon>Rhabditomorpha</taxon>
        <taxon>Strongyloidea</taxon>
        <taxon>Ancylostomatidae</taxon>
        <taxon>Ancylostomatinae</taxon>
        <taxon>Ancylostoma</taxon>
    </lineage>
</organism>
<evidence type="ECO:0000256" key="1">
    <source>
        <dbReference type="SAM" id="MobiDB-lite"/>
    </source>
</evidence>
<name>A0A0C2GCE9_9BILA</name>
<accession>A0A0C2GCE9</accession>
<gene>
    <name evidence="2" type="ORF">ANCDUO_11042</name>
</gene>
<protein>
    <submittedName>
        <fullName evidence="2">Uncharacterized protein</fullName>
    </submittedName>
</protein>